<evidence type="ECO:0000313" key="4">
    <source>
        <dbReference type="Proteomes" id="UP001240250"/>
    </source>
</evidence>
<reference evidence="3 4" key="1">
    <citation type="submission" date="2023-07" db="EMBL/GenBank/DDBJ databases">
        <title>Sequencing the genomes of 1000 actinobacteria strains.</title>
        <authorList>
            <person name="Klenk H.-P."/>
        </authorList>
    </citation>
    <scope>NUCLEOTIDE SEQUENCE [LARGE SCALE GENOMIC DNA]</scope>
    <source>
        <strain evidence="3 4">DSM 14785</strain>
    </source>
</reference>
<keyword evidence="4" id="KW-1185">Reference proteome</keyword>
<evidence type="ECO:0000313" key="3">
    <source>
        <dbReference type="EMBL" id="MDQ0423729.1"/>
    </source>
</evidence>
<evidence type="ECO:0000256" key="2">
    <source>
        <dbReference type="SAM" id="Phobius"/>
    </source>
</evidence>
<organism evidence="3 4">
    <name type="scientific">Cellulomonas iranensis</name>
    <dbReference type="NCBI Taxonomy" id="76862"/>
    <lineage>
        <taxon>Bacteria</taxon>
        <taxon>Bacillati</taxon>
        <taxon>Actinomycetota</taxon>
        <taxon>Actinomycetes</taxon>
        <taxon>Micrococcales</taxon>
        <taxon>Cellulomonadaceae</taxon>
        <taxon>Cellulomonas</taxon>
    </lineage>
</organism>
<accession>A0ABU0GFL4</accession>
<gene>
    <name evidence="3" type="ORF">JO380_000110</name>
</gene>
<evidence type="ECO:0000256" key="1">
    <source>
        <dbReference type="SAM" id="MobiDB-lite"/>
    </source>
</evidence>
<sequence length="133" mass="13735">MGDHRLDPAALTRSADDTFTVRRVFGEPYERDGALVVPVARVTGAVGTATATGDGGVRGPRRDDDRGAGPYGTGDAGAGAFGTHVKAVGVFVVDDDGAHWHPALDLNRVILGGQLVGAVVGCAFALAWALRRR</sequence>
<feature type="region of interest" description="Disordered" evidence="1">
    <location>
        <begin position="48"/>
        <end position="79"/>
    </location>
</feature>
<keyword evidence="2" id="KW-0472">Membrane</keyword>
<dbReference type="EMBL" id="JAUSVM010000001">
    <property type="protein sequence ID" value="MDQ0423729.1"/>
    <property type="molecule type" value="Genomic_DNA"/>
</dbReference>
<dbReference type="RefSeq" id="WP_070320376.1">
    <property type="nucleotide sequence ID" value="NZ_CP084585.1"/>
</dbReference>
<keyword evidence="2" id="KW-1133">Transmembrane helix</keyword>
<dbReference type="Proteomes" id="UP001240250">
    <property type="component" value="Unassembled WGS sequence"/>
</dbReference>
<keyword evidence="2" id="KW-0812">Transmembrane</keyword>
<feature type="transmembrane region" description="Helical" evidence="2">
    <location>
        <begin position="109"/>
        <end position="130"/>
    </location>
</feature>
<proteinExistence type="predicted"/>
<comment type="caution">
    <text evidence="3">The sequence shown here is derived from an EMBL/GenBank/DDBJ whole genome shotgun (WGS) entry which is preliminary data.</text>
</comment>
<feature type="compositionally biased region" description="Gly residues" evidence="1">
    <location>
        <begin position="69"/>
        <end position="79"/>
    </location>
</feature>
<protein>
    <submittedName>
        <fullName evidence="3">Spore protein YtfJ</fullName>
    </submittedName>
</protein>
<name>A0ABU0GFL4_9CELL</name>